<dbReference type="Proteomes" id="UP000233469">
    <property type="component" value="Unassembled WGS sequence"/>
</dbReference>
<dbReference type="AlphaFoldDB" id="A0A2N1M2G9"/>
<organism evidence="1 2">
    <name type="scientific">Rhizophagus irregularis</name>
    <dbReference type="NCBI Taxonomy" id="588596"/>
    <lineage>
        <taxon>Eukaryota</taxon>
        <taxon>Fungi</taxon>
        <taxon>Fungi incertae sedis</taxon>
        <taxon>Mucoromycota</taxon>
        <taxon>Glomeromycotina</taxon>
        <taxon>Glomeromycetes</taxon>
        <taxon>Glomerales</taxon>
        <taxon>Glomeraceae</taxon>
        <taxon>Rhizophagus</taxon>
    </lineage>
</organism>
<proteinExistence type="predicted"/>
<dbReference type="PANTHER" id="PTHR35871">
    <property type="entry name" value="EXPRESSED PROTEIN"/>
    <property type="match status" value="1"/>
</dbReference>
<comment type="caution">
    <text evidence="1">The sequence shown here is derived from an EMBL/GenBank/DDBJ whole genome shotgun (WGS) entry which is preliminary data.</text>
</comment>
<reference evidence="1 2" key="1">
    <citation type="submission" date="2016-04" db="EMBL/GenBank/DDBJ databases">
        <title>Genome analyses suggest a sexual origin of heterokaryosis in a supposedly ancient asexual fungus.</title>
        <authorList>
            <person name="Ropars J."/>
            <person name="Sedzielewska K."/>
            <person name="Noel J."/>
            <person name="Charron P."/>
            <person name="Farinelli L."/>
            <person name="Marton T."/>
            <person name="Kruger M."/>
            <person name="Pelin A."/>
            <person name="Brachmann A."/>
            <person name="Corradi N."/>
        </authorList>
    </citation>
    <scope>NUCLEOTIDE SEQUENCE [LARGE SCALE GENOMIC DNA]</scope>
    <source>
        <strain evidence="1 2">C2</strain>
    </source>
</reference>
<accession>A0A2N1M2G9</accession>
<sequence>MFEYRKSMKDFDGDMLDVVLEPQLKLGEKELLVHQAIPIFELLHHRCIGVFCFDQSTNHNAMAADALMIASKMNLSPGRAQPKMRDDWYINKHGEKCAQSMIFPNNHKLKG</sequence>
<gene>
    <name evidence="1" type="ORF">RhiirC2_801454</name>
</gene>
<dbReference type="EMBL" id="LLXL01006784">
    <property type="protein sequence ID" value="PKK55813.1"/>
    <property type="molecule type" value="Genomic_DNA"/>
</dbReference>
<dbReference type="PANTHER" id="PTHR35871:SF1">
    <property type="entry name" value="CXC1-LIKE CYSTEINE CLUSTER ASSOCIATED WITH KDZ TRANSPOSASES DOMAIN-CONTAINING PROTEIN"/>
    <property type="match status" value="1"/>
</dbReference>
<name>A0A2N1M2G9_9GLOM</name>
<evidence type="ECO:0000313" key="1">
    <source>
        <dbReference type="EMBL" id="PKK55813.1"/>
    </source>
</evidence>
<reference evidence="1 2" key="2">
    <citation type="submission" date="2017-10" db="EMBL/GenBank/DDBJ databases">
        <title>Extensive intraspecific genome diversity in a model arbuscular mycorrhizal fungus.</title>
        <authorList>
            <person name="Chen E.C.H."/>
            <person name="Morin E."/>
            <person name="Baudet D."/>
            <person name="Noel J."/>
            <person name="Ndikumana S."/>
            <person name="Charron P."/>
            <person name="St-Onge C."/>
            <person name="Giorgi J."/>
            <person name="Grigoriev I.V."/>
            <person name="Roux C."/>
            <person name="Martin F.M."/>
            <person name="Corradi N."/>
        </authorList>
    </citation>
    <scope>NUCLEOTIDE SEQUENCE [LARGE SCALE GENOMIC DNA]</scope>
    <source>
        <strain evidence="1 2">C2</strain>
    </source>
</reference>
<protein>
    <submittedName>
        <fullName evidence="1">Uncharacterized protein</fullName>
    </submittedName>
</protein>
<evidence type="ECO:0000313" key="2">
    <source>
        <dbReference type="Proteomes" id="UP000233469"/>
    </source>
</evidence>